<dbReference type="Proteomes" id="UP000218334">
    <property type="component" value="Unassembled WGS sequence"/>
</dbReference>
<reference evidence="3" key="1">
    <citation type="journal article" date="2017" name="Nat. Ecol. Evol.">
        <title>Genome expansion and lineage-specific genetic innovations in the forest pathogenic fungi Armillaria.</title>
        <authorList>
            <person name="Sipos G."/>
            <person name="Prasanna A.N."/>
            <person name="Walter M.C."/>
            <person name="O'Connor E."/>
            <person name="Balint B."/>
            <person name="Krizsan K."/>
            <person name="Kiss B."/>
            <person name="Hess J."/>
            <person name="Varga T."/>
            <person name="Slot J."/>
            <person name="Riley R."/>
            <person name="Boka B."/>
            <person name="Rigling D."/>
            <person name="Barry K."/>
            <person name="Lee J."/>
            <person name="Mihaltcheva S."/>
            <person name="LaButti K."/>
            <person name="Lipzen A."/>
            <person name="Waldron R."/>
            <person name="Moloney N.M."/>
            <person name="Sperisen C."/>
            <person name="Kredics L."/>
            <person name="Vagvoelgyi C."/>
            <person name="Patrignani A."/>
            <person name="Fitzpatrick D."/>
            <person name="Nagy I."/>
            <person name="Doyle S."/>
            <person name="Anderson J.B."/>
            <person name="Grigoriev I.V."/>
            <person name="Gueldener U."/>
            <person name="Muensterkoetter M."/>
            <person name="Nagy L.G."/>
        </authorList>
    </citation>
    <scope>NUCLEOTIDE SEQUENCE [LARGE SCALE GENOMIC DNA]</scope>
    <source>
        <strain evidence="3">28-4</strain>
    </source>
</reference>
<proteinExistence type="predicted"/>
<organism evidence="2 3">
    <name type="scientific">Armillaria solidipes</name>
    <dbReference type="NCBI Taxonomy" id="1076256"/>
    <lineage>
        <taxon>Eukaryota</taxon>
        <taxon>Fungi</taxon>
        <taxon>Dikarya</taxon>
        <taxon>Basidiomycota</taxon>
        <taxon>Agaricomycotina</taxon>
        <taxon>Agaricomycetes</taxon>
        <taxon>Agaricomycetidae</taxon>
        <taxon>Agaricales</taxon>
        <taxon>Marasmiineae</taxon>
        <taxon>Physalacriaceae</taxon>
        <taxon>Armillaria</taxon>
    </lineage>
</organism>
<evidence type="ECO:0000256" key="1">
    <source>
        <dbReference type="SAM" id="MobiDB-lite"/>
    </source>
</evidence>
<evidence type="ECO:0000313" key="3">
    <source>
        <dbReference type="Proteomes" id="UP000218334"/>
    </source>
</evidence>
<feature type="region of interest" description="Disordered" evidence="1">
    <location>
        <begin position="42"/>
        <end position="63"/>
    </location>
</feature>
<accession>A0A2H3BDY3</accession>
<feature type="compositionally biased region" description="Pro residues" evidence="1">
    <location>
        <begin position="49"/>
        <end position="62"/>
    </location>
</feature>
<keyword evidence="3" id="KW-1185">Reference proteome</keyword>
<name>A0A2H3BDY3_9AGAR</name>
<sequence length="109" mass="12179">MASHEDKVQELFGEWRGVNMEACSTTGGDSLRIKKSELRETLKECKQPHPSPPRLSLKPPPSHYLTPLRFPPPTFAFIQVNQSPSIQPFALFHGGHSGALNFRRETLAA</sequence>
<protein>
    <submittedName>
        <fullName evidence="2">Uncharacterized protein</fullName>
    </submittedName>
</protein>
<dbReference type="EMBL" id="KZ293446">
    <property type="protein sequence ID" value="PBK65242.1"/>
    <property type="molecule type" value="Genomic_DNA"/>
</dbReference>
<evidence type="ECO:0000313" key="2">
    <source>
        <dbReference type="EMBL" id="PBK65242.1"/>
    </source>
</evidence>
<gene>
    <name evidence="2" type="ORF">ARMSODRAFT_1022369</name>
</gene>
<dbReference type="AlphaFoldDB" id="A0A2H3BDY3"/>